<feature type="compositionally biased region" description="Basic and acidic residues" evidence="1">
    <location>
        <begin position="713"/>
        <end position="723"/>
    </location>
</feature>
<sequence length="954" mass="103169">MSIEQVSKCTMIASLCPSVPSGVRSTAGPEAPSKPEPPAVPTVKAAQDRPEPPGPSGQATPMTHNTPSDPPHLQPLESSRATAPPPVAMVTNETPAPVPQTEPVRQLLNDELFRLVQLQQINFMSLMHMVGSSFANLPHMQQTALLAAQPNTPLPHPSAPRTTPFPPSQPDTLFPPLQTNASERLQTQAGIPLRSERSDALPALASQYRPSAGPDPDNSKMASQGTLRDQSSTSRNLPGNTDSAEVMQPLSVQAEPPVSPTRESRRLIPTSQGLLTTVDRHKPLPAISVPPLPPDLNSSSHVASPLLLPPGLKLLCLHPPPDSPVRQVWGPRSHPDPHARHYRQAASFRAEEGEEEEEEEEEEEVMFVPPTHHSLHSATGSTRRRTRASGPYSRSSQRARFPSLPHADLPAAGAPPGGPGLRLLSCLSPPPTHPASFPQAFSLAPTAHRAVNTALIIPAPGRLPPPPPPTIQLLHVDPEPRTVFPPSFATPEINYVDLLQDLRRLDPVRTSAGLPGLQLISVNPQPENQWSGATVLDVSLSSRKTRSRKERAKTGEKVTFRADESIIPIHEVGDDCMPLLICMMYDNYQLIHPNDGLINDESAVGRGLALPFEVTWKVTLNAIKTKCRLQSVILSSTSCTKEDLPGPLESHLLAGQRLLDTAVSTAAELHAFASTHKNPPQSHDACTNTDHAQYPAVVLPPEVLLNQWLPRETPVRDTEETQRRPQHNQDLPGRQFLNVVDLEEEALLWDRLHGSGSGPATRQDPQQQHPAPSSAQLQLIAASIVSNAATDPRPSDTPTEGEIPVTTTPPDLQEESSPPPLMTSTGDPLTDALLQGRPGPSNTSRAPEPQSPGPLGASPRAAHFSSCLTEMDAQLAALQSIADHMETEFVNSRMLVHTIDTLTPVSAPGPDSKTTRSKTVSLSIPDKGICRLHIHDANLPFHHIPKVLYWIEIW</sequence>
<feature type="region of interest" description="Disordered" evidence="1">
    <location>
        <begin position="713"/>
        <end position="736"/>
    </location>
</feature>
<feature type="region of interest" description="Disordered" evidence="1">
    <location>
        <begin position="149"/>
        <end position="177"/>
    </location>
</feature>
<organism evidence="2 3">
    <name type="scientific">Merluccius polli</name>
    <name type="common">Benguela hake</name>
    <name type="synonym">Merluccius cadenati</name>
    <dbReference type="NCBI Taxonomy" id="89951"/>
    <lineage>
        <taxon>Eukaryota</taxon>
        <taxon>Metazoa</taxon>
        <taxon>Chordata</taxon>
        <taxon>Craniata</taxon>
        <taxon>Vertebrata</taxon>
        <taxon>Euteleostomi</taxon>
        <taxon>Actinopterygii</taxon>
        <taxon>Neopterygii</taxon>
        <taxon>Teleostei</taxon>
        <taxon>Neoteleostei</taxon>
        <taxon>Acanthomorphata</taxon>
        <taxon>Zeiogadaria</taxon>
        <taxon>Gadariae</taxon>
        <taxon>Gadiformes</taxon>
        <taxon>Gadoidei</taxon>
        <taxon>Merlucciidae</taxon>
        <taxon>Merluccius</taxon>
    </lineage>
</organism>
<dbReference type="InterPro" id="IPR028236">
    <property type="entry name" value="CPLANE1"/>
</dbReference>
<dbReference type="AlphaFoldDB" id="A0AA47P5D4"/>
<evidence type="ECO:0000313" key="2">
    <source>
        <dbReference type="EMBL" id="KAK0151366.1"/>
    </source>
</evidence>
<reference evidence="2" key="1">
    <citation type="journal article" date="2023" name="Front. Mar. Sci.">
        <title>A new Merluccius polli reference genome to investigate the effects of global change in West African waters.</title>
        <authorList>
            <person name="Mateo J.L."/>
            <person name="Blanco-Fernandez C."/>
            <person name="Garcia-Vazquez E."/>
            <person name="Machado-Schiaffino G."/>
        </authorList>
    </citation>
    <scope>NUCLEOTIDE SEQUENCE</scope>
    <source>
        <strain evidence="2">C29</strain>
        <tissue evidence="2">Fin</tissue>
    </source>
</reference>
<name>A0AA47P5D4_MERPO</name>
<feature type="region of interest" description="Disordered" evidence="1">
    <location>
        <begin position="206"/>
        <end position="286"/>
    </location>
</feature>
<feature type="region of interest" description="Disordered" evidence="1">
    <location>
        <begin position="13"/>
        <end position="85"/>
    </location>
</feature>
<evidence type="ECO:0000256" key="1">
    <source>
        <dbReference type="SAM" id="MobiDB-lite"/>
    </source>
</evidence>
<dbReference type="Proteomes" id="UP001174136">
    <property type="component" value="Unassembled WGS sequence"/>
</dbReference>
<accession>A0AA47P5D4</accession>
<dbReference type="PANTHER" id="PTHR14492">
    <property type="entry name" value="JBTS17"/>
    <property type="match status" value="1"/>
</dbReference>
<feature type="compositionally biased region" description="Polar residues" evidence="1">
    <location>
        <begin position="220"/>
        <end position="243"/>
    </location>
</feature>
<feature type="compositionally biased region" description="Pro residues" evidence="1">
    <location>
        <begin position="152"/>
        <end position="169"/>
    </location>
</feature>
<keyword evidence="3" id="KW-1185">Reference proteome</keyword>
<protein>
    <submittedName>
        <fullName evidence="2">Protein JBTS17</fullName>
    </submittedName>
</protein>
<feature type="compositionally biased region" description="Low complexity" evidence="1">
    <location>
        <begin position="763"/>
        <end position="775"/>
    </location>
</feature>
<gene>
    <name evidence="2" type="ORF">N1851_007339</name>
</gene>
<feature type="compositionally biased region" description="Low complexity" evidence="1">
    <location>
        <begin position="404"/>
        <end position="414"/>
    </location>
</feature>
<dbReference type="EMBL" id="JAOPHQ010001255">
    <property type="protein sequence ID" value="KAK0151366.1"/>
    <property type="molecule type" value="Genomic_DNA"/>
</dbReference>
<feature type="compositionally biased region" description="Polar residues" evidence="1">
    <location>
        <begin position="57"/>
        <end position="67"/>
    </location>
</feature>
<dbReference type="PANTHER" id="PTHR14492:SF4">
    <property type="entry name" value="CILIOGENESIS AND PLANAR POLARITY EFFECTOR 1"/>
    <property type="match status" value="1"/>
</dbReference>
<dbReference type="GO" id="GO:0035869">
    <property type="term" value="C:ciliary transition zone"/>
    <property type="evidence" value="ECO:0007669"/>
    <property type="project" value="TreeGrafter"/>
</dbReference>
<dbReference type="GO" id="GO:0060271">
    <property type="term" value="P:cilium assembly"/>
    <property type="evidence" value="ECO:0007669"/>
    <property type="project" value="TreeGrafter"/>
</dbReference>
<feature type="region of interest" description="Disordered" evidence="1">
    <location>
        <begin position="752"/>
        <end position="775"/>
    </location>
</feature>
<evidence type="ECO:0000313" key="3">
    <source>
        <dbReference type="Proteomes" id="UP001174136"/>
    </source>
</evidence>
<feature type="region of interest" description="Disordered" evidence="1">
    <location>
        <begin position="788"/>
        <end position="861"/>
    </location>
</feature>
<comment type="caution">
    <text evidence="2">The sequence shown here is derived from an EMBL/GenBank/DDBJ whole genome shotgun (WGS) entry which is preliminary data.</text>
</comment>
<feature type="compositionally biased region" description="Acidic residues" evidence="1">
    <location>
        <begin position="352"/>
        <end position="365"/>
    </location>
</feature>
<proteinExistence type="predicted"/>
<feature type="region of interest" description="Disordered" evidence="1">
    <location>
        <begin position="331"/>
        <end position="416"/>
    </location>
</feature>